<name>A0A8T2M4M7_ASTMX</name>
<feature type="compositionally biased region" description="Basic and acidic residues" evidence="1">
    <location>
        <begin position="379"/>
        <end position="390"/>
    </location>
</feature>
<evidence type="ECO:0000256" key="1">
    <source>
        <dbReference type="SAM" id="MobiDB-lite"/>
    </source>
</evidence>
<accession>A0A8T2M4M7</accession>
<feature type="region of interest" description="Disordered" evidence="1">
    <location>
        <begin position="179"/>
        <end position="245"/>
    </location>
</feature>
<evidence type="ECO:0000313" key="3">
    <source>
        <dbReference type="EMBL" id="KAG9279578.1"/>
    </source>
</evidence>
<feature type="compositionally biased region" description="Low complexity" evidence="1">
    <location>
        <begin position="197"/>
        <end position="211"/>
    </location>
</feature>
<feature type="domain" description="NID" evidence="2">
    <location>
        <begin position="6"/>
        <end position="38"/>
    </location>
</feature>
<dbReference type="Proteomes" id="UP000752171">
    <property type="component" value="Unassembled WGS sequence"/>
</dbReference>
<proteinExistence type="predicted"/>
<dbReference type="PANTHER" id="PTHR15225">
    <property type="entry name" value="INTERFERON-INDUCED PROTEIN 35/NMI N-MYC/STAT INTERACTING PROTEIN"/>
    <property type="match status" value="1"/>
</dbReference>
<evidence type="ECO:0000313" key="4">
    <source>
        <dbReference type="Proteomes" id="UP000752171"/>
    </source>
</evidence>
<comment type="caution">
    <text evidence="3">The sequence shown here is derived from an EMBL/GenBank/DDBJ whole genome shotgun (WGS) entry which is preliminary data.</text>
</comment>
<feature type="compositionally biased region" description="Low complexity" evidence="1">
    <location>
        <begin position="224"/>
        <end position="245"/>
    </location>
</feature>
<feature type="compositionally biased region" description="Basic and acidic residues" evidence="1">
    <location>
        <begin position="447"/>
        <end position="456"/>
    </location>
</feature>
<dbReference type="PANTHER" id="PTHR15225:SF8">
    <property type="entry name" value="RNA-BINDING PROTEIN 43"/>
    <property type="match status" value="1"/>
</dbReference>
<reference evidence="3 4" key="1">
    <citation type="submission" date="2021-07" db="EMBL/GenBank/DDBJ databases">
        <authorList>
            <person name="Imarazene B."/>
            <person name="Zahm M."/>
            <person name="Klopp C."/>
            <person name="Cabau C."/>
            <person name="Beille S."/>
            <person name="Jouanno E."/>
            <person name="Castinel A."/>
            <person name="Lluch J."/>
            <person name="Gil L."/>
            <person name="Kuchtly C."/>
            <person name="Lopez Roques C."/>
            <person name="Donnadieu C."/>
            <person name="Parrinello H."/>
            <person name="Journot L."/>
            <person name="Du K."/>
            <person name="Schartl M."/>
            <person name="Retaux S."/>
            <person name="Guiguen Y."/>
        </authorList>
    </citation>
    <scope>NUCLEOTIDE SEQUENCE [LARGE SCALE GENOMIC DNA]</scope>
    <source>
        <strain evidence="3">Pach_M1</strain>
        <tissue evidence="3">Testis</tissue>
    </source>
</reference>
<dbReference type="AlphaFoldDB" id="A0A8T2M4M7"/>
<sequence>MELMVIKVCGIPDVQNGNQMLDQLKIHFQRRSNNGADVLTVLPAPASDQAYVVFETKEVPGVLQCNHVLEVDRRFYPIYVHEAQQSEVDMTVETNLILTKFSNPQDVQSQLESNGFKITKNGSDLHLKGSFLSLMLLRKQLARLQAQDAFHKRTSSSGLFNGYSSASISQMEASSNHDHVISNGVHTGRRRPMVDGPSPLLAVSPASPNLPQSAEYGDPGSDGSPRSPHSYDYDSYSKSPSTKPKQASLLVDKDVLDYAFKYEEDVFKKIEKLGEMSVVDDKEVSTVTFSGKNCEKAKQKLETCIKKITPHLRTQEIDLNNYDPGQQEKIYRRIQLYEDKMPGVIIKQYNETVKLIGSSTKSFEMKQKLLEHINLPSTQRERGRSLERKSTQRSSSLPRQYKHKEWGTDQGRSAEPKYSATPTNYQEELQSRQAQGRSNEPQSRRRSNSESRDKNKAGRWKPNQHEDVPSPNRDEKRITKKSVPTIKQSMMDITKKLNPKRWKK</sequence>
<dbReference type="Pfam" id="PF07292">
    <property type="entry name" value="NID"/>
    <property type="match status" value="1"/>
</dbReference>
<feature type="region of interest" description="Disordered" evidence="1">
    <location>
        <begin position="374"/>
        <end position="504"/>
    </location>
</feature>
<gene>
    <name evidence="3" type="ORF">AMEX_G5113</name>
</gene>
<feature type="compositionally biased region" description="Polar residues" evidence="1">
    <location>
        <begin position="420"/>
        <end position="441"/>
    </location>
</feature>
<dbReference type="EMBL" id="JAICCE010000003">
    <property type="protein sequence ID" value="KAG9279578.1"/>
    <property type="molecule type" value="Genomic_DNA"/>
</dbReference>
<organism evidence="3 4">
    <name type="scientific">Astyanax mexicanus</name>
    <name type="common">Blind cave fish</name>
    <name type="synonym">Astyanax fasciatus mexicanus</name>
    <dbReference type="NCBI Taxonomy" id="7994"/>
    <lineage>
        <taxon>Eukaryota</taxon>
        <taxon>Metazoa</taxon>
        <taxon>Chordata</taxon>
        <taxon>Craniata</taxon>
        <taxon>Vertebrata</taxon>
        <taxon>Euteleostomi</taxon>
        <taxon>Actinopterygii</taxon>
        <taxon>Neopterygii</taxon>
        <taxon>Teleostei</taxon>
        <taxon>Ostariophysi</taxon>
        <taxon>Characiformes</taxon>
        <taxon>Characoidei</taxon>
        <taxon>Acestrorhamphidae</taxon>
        <taxon>Acestrorhamphinae</taxon>
        <taxon>Astyanax</taxon>
    </lineage>
</organism>
<feature type="compositionally biased region" description="Basic and acidic residues" evidence="1">
    <location>
        <begin position="403"/>
        <end position="415"/>
    </location>
</feature>
<evidence type="ECO:0000259" key="2">
    <source>
        <dbReference type="Pfam" id="PF07292"/>
    </source>
</evidence>
<dbReference type="InterPro" id="IPR009909">
    <property type="entry name" value="Nmi/IFP35_dom"/>
</dbReference>
<feature type="compositionally biased region" description="Basic and acidic residues" evidence="1">
    <location>
        <begin position="463"/>
        <end position="477"/>
    </location>
</feature>
<protein>
    <recommendedName>
        <fullName evidence="2">NID domain-containing protein</fullName>
    </recommendedName>
</protein>